<evidence type="ECO:0000256" key="3">
    <source>
        <dbReference type="ARBA" id="ARBA00022473"/>
    </source>
</evidence>
<evidence type="ECO:0000256" key="2">
    <source>
        <dbReference type="ARBA" id="ARBA00008735"/>
    </source>
</evidence>
<dbReference type="GO" id="GO:0005109">
    <property type="term" value="F:frizzled binding"/>
    <property type="evidence" value="ECO:0007669"/>
    <property type="project" value="TreeGrafter"/>
</dbReference>
<dbReference type="InterPro" id="IPR000591">
    <property type="entry name" value="DEP_dom"/>
</dbReference>
<proteinExistence type="evidence at transcript level"/>
<feature type="region of interest" description="Disordered" evidence="7">
    <location>
        <begin position="637"/>
        <end position="775"/>
    </location>
</feature>
<dbReference type="GO" id="GO:0005829">
    <property type="term" value="C:cytosol"/>
    <property type="evidence" value="ECO:0007669"/>
    <property type="project" value="TreeGrafter"/>
</dbReference>
<dbReference type="InterPro" id="IPR001158">
    <property type="entry name" value="DIX"/>
</dbReference>
<dbReference type="SUPFAM" id="SSF54236">
    <property type="entry name" value="Ubiquitin-like"/>
    <property type="match status" value="1"/>
</dbReference>
<dbReference type="FunFam" id="2.40.240.130:FF:000001">
    <property type="entry name" value="Segment polarity protein dishevelled homolog DVL-1"/>
    <property type="match status" value="1"/>
</dbReference>
<feature type="compositionally biased region" description="Low complexity" evidence="7">
    <location>
        <begin position="657"/>
        <end position="671"/>
    </location>
</feature>
<dbReference type="InterPro" id="IPR038207">
    <property type="entry name" value="DIX_dom_sf"/>
</dbReference>
<dbReference type="CDD" id="cd04438">
    <property type="entry name" value="DEP_dishevelled"/>
    <property type="match status" value="1"/>
</dbReference>
<dbReference type="GO" id="GO:0035556">
    <property type="term" value="P:intracellular signal transduction"/>
    <property type="evidence" value="ECO:0007669"/>
    <property type="project" value="InterPro"/>
</dbReference>
<dbReference type="PANTHER" id="PTHR10878">
    <property type="entry name" value="SEGMENT POLARITY PROTEIN DISHEVELLED"/>
    <property type="match status" value="1"/>
</dbReference>
<dbReference type="PROSITE" id="PS50106">
    <property type="entry name" value="PDZ"/>
    <property type="match status" value="1"/>
</dbReference>
<dbReference type="SMART" id="SM00021">
    <property type="entry name" value="DAX"/>
    <property type="match status" value="1"/>
</dbReference>
<dbReference type="Gene3D" id="2.40.240.130">
    <property type="match status" value="1"/>
</dbReference>
<sequence length="775" mass="83491">MTNCATSGNVISDETRIIYHIDEEETPYLIKLSISPDKVTLGDLKNTLNRPHYKYFFKSMDDDFGVVKEEITDDEAKLPCFKGRVISWLVTAEGSTVSDNVDSNGILDKNESRMLPFQESHFPLINNIKASGGTTTNESDTICDTCTDTDSVYSAAQDRVGPPRSFHDYKQAGRVAAHANRVNTNTPNGQNPIYETNSSMMSSDLESTSFFDSEDESSRFSTTTCTTMSSRYGRQKQQRRRRRPPAISRASSFSSITDSTMSLNIVTVRLNMDTVKFLGISIVGQSNKGGDGGIYVGSIMKGGAVAQDGRIEPGDMILEVNDISFEDMSNDDAVRTLREQVQKPGPINLVVAKCWDPNPKGYFTIPRQEPVRPIDPRAWVLHTNAMTAGASEPPSSVNGVHPQVSNLVAPSMQSLLSGGTMLAGTSAATFNAAAFGYMPQPQNINQNTASVSTVGGPPGASVGFFGYPMGMPGQFSQGAGSIVTTSSSLPESERYQEELHLTKNTDVGTILRVLSQPDSGLDIRDRLWLKITLPNAFIGSNLVDWLYRHIEGFSDRKEARKYAANLLKFGYIKHTVNKVTFSEQCYYVLGNTTLNMSRLSLDQVESVSEVGVNGPHHLAALPPPNFSSNKQPISSCINQPPLNINPQLTATSEPLPSNNANVATATASSNSQYSVVGPLPCSQPSQHASSNASASAIKKSGSCNSLSGSSSSTSSSSSSNRSNTRINGNASSVSNMISKNPPPKIPPRTIASVSTNSTNPIISGFQNRGQSSVSQ</sequence>
<dbReference type="Pfam" id="PF00610">
    <property type="entry name" value="DEP"/>
    <property type="match status" value="1"/>
</dbReference>
<dbReference type="SMART" id="SM00228">
    <property type="entry name" value="PDZ"/>
    <property type="match status" value="1"/>
</dbReference>
<dbReference type="FunFam" id="2.30.42.10:FF:000014">
    <property type="entry name" value="Segment polarity protein dishevelled homolog DVL-3"/>
    <property type="match status" value="1"/>
</dbReference>
<feature type="compositionally biased region" description="Low complexity" evidence="7">
    <location>
        <begin position="682"/>
        <end position="729"/>
    </location>
</feature>
<evidence type="ECO:0000256" key="7">
    <source>
        <dbReference type="SAM" id="MobiDB-lite"/>
    </source>
</evidence>
<evidence type="ECO:0000313" key="11">
    <source>
        <dbReference type="EMBL" id="ADZ58512.1"/>
    </source>
</evidence>
<dbReference type="Pfam" id="PF02377">
    <property type="entry name" value="Dishevelled"/>
    <property type="match status" value="1"/>
</dbReference>
<accession>F2WMR5</accession>
<feature type="compositionally biased region" description="Basic residues" evidence="7">
    <location>
        <begin position="233"/>
        <end position="244"/>
    </location>
</feature>
<evidence type="ECO:0000259" key="10">
    <source>
        <dbReference type="PROSITE" id="PS50841"/>
    </source>
</evidence>
<dbReference type="InterPro" id="IPR015506">
    <property type="entry name" value="Dsh/Dvl-rel"/>
</dbReference>
<keyword evidence="5 6" id="KW-0879">Wnt signaling pathway</keyword>
<dbReference type="Gene3D" id="1.10.10.10">
    <property type="entry name" value="Winged helix-like DNA-binding domain superfamily/Winged helix DNA-binding domain"/>
    <property type="match status" value="1"/>
</dbReference>
<comment type="similarity">
    <text evidence="2">Belongs to the DSH family.</text>
</comment>
<feature type="compositionally biased region" description="Polar residues" evidence="7">
    <location>
        <begin position="637"/>
        <end position="656"/>
    </location>
</feature>
<keyword evidence="4" id="KW-0963">Cytoplasm</keyword>
<dbReference type="InterPro" id="IPR003351">
    <property type="entry name" value="Dishevelled_protein_dom"/>
</dbReference>
<dbReference type="OrthoDB" id="10031689at2759"/>
<comment type="subcellular location">
    <subcellularLocation>
        <location evidence="1">Cytoplasm</location>
    </subcellularLocation>
</comment>
<dbReference type="SUPFAM" id="SSF46785">
    <property type="entry name" value="Winged helix' DNA-binding domain"/>
    <property type="match status" value="1"/>
</dbReference>
<evidence type="ECO:0000256" key="5">
    <source>
        <dbReference type="ARBA" id="ARBA00022687"/>
    </source>
</evidence>
<dbReference type="PRINTS" id="PR01760">
    <property type="entry name" value="DISHEVELLED"/>
</dbReference>
<dbReference type="PANTHER" id="PTHR10878:SF25">
    <property type="entry name" value="SEGMENT POLARITY PROTEIN DISHEVELLED"/>
    <property type="match status" value="1"/>
</dbReference>
<dbReference type="AlphaFoldDB" id="F2WMR5"/>
<keyword evidence="3" id="KW-0217">Developmental protein</keyword>
<dbReference type="EMBL" id="HQ141796">
    <property type="protein sequence ID" value="ADZ58512.1"/>
    <property type="molecule type" value="mRNA"/>
</dbReference>
<feature type="domain" description="PDZ" evidence="8">
    <location>
        <begin position="267"/>
        <end position="339"/>
    </location>
</feature>
<evidence type="ECO:0000256" key="4">
    <source>
        <dbReference type="ARBA" id="ARBA00022490"/>
    </source>
</evidence>
<dbReference type="FunFam" id="1.10.10.10:FF:000040">
    <property type="entry name" value="segment polarity protein dishevelled homolog DVL-3"/>
    <property type="match status" value="1"/>
</dbReference>
<organism evidence="11">
    <name type="scientific">Schmidtea mediterranea</name>
    <name type="common">Freshwater planarian flatworm</name>
    <dbReference type="NCBI Taxonomy" id="79327"/>
    <lineage>
        <taxon>Eukaryota</taxon>
        <taxon>Metazoa</taxon>
        <taxon>Spiralia</taxon>
        <taxon>Lophotrochozoa</taxon>
        <taxon>Platyhelminthes</taxon>
        <taxon>Rhabditophora</taxon>
        <taxon>Seriata</taxon>
        <taxon>Tricladida</taxon>
        <taxon>Continenticola</taxon>
        <taxon>Geoplanoidea</taxon>
        <taxon>Dugesiidae</taxon>
        <taxon>Schmidtea</taxon>
    </lineage>
</organism>
<dbReference type="GO" id="GO:0060070">
    <property type="term" value="P:canonical Wnt signaling pathway"/>
    <property type="evidence" value="ECO:0007669"/>
    <property type="project" value="TreeGrafter"/>
</dbReference>
<name>F2WMR5_SCHMD</name>
<dbReference type="InterPro" id="IPR036390">
    <property type="entry name" value="WH_DNA-bd_sf"/>
</dbReference>
<dbReference type="InterPro" id="IPR008339">
    <property type="entry name" value="Dishevelled_fam"/>
</dbReference>
<dbReference type="Pfam" id="PF00778">
    <property type="entry name" value="DIX"/>
    <property type="match status" value="1"/>
</dbReference>
<dbReference type="PROSITE" id="PS50841">
    <property type="entry name" value="DIX"/>
    <property type="match status" value="1"/>
</dbReference>
<evidence type="ECO:0000259" key="9">
    <source>
        <dbReference type="PROSITE" id="PS50186"/>
    </source>
</evidence>
<protein>
    <submittedName>
        <fullName evidence="11">Dvl-2</fullName>
    </submittedName>
</protein>
<dbReference type="Pfam" id="PF00595">
    <property type="entry name" value="PDZ"/>
    <property type="match status" value="1"/>
</dbReference>
<dbReference type="CDD" id="cd06717">
    <property type="entry name" value="PDZ_Dishevelled-like"/>
    <property type="match status" value="1"/>
</dbReference>
<dbReference type="InterPro" id="IPR036034">
    <property type="entry name" value="PDZ_sf"/>
</dbReference>
<feature type="region of interest" description="Disordered" evidence="7">
    <location>
        <begin position="207"/>
        <end position="253"/>
    </location>
</feature>
<feature type="compositionally biased region" description="Polar residues" evidence="7">
    <location>
        <begin position="751"/>
        <end position="775"/>
    </location>
</feature>
<dbReference type="PROSITE" id="PS50186">
    <property type="entry name" value="DEP"/>
    <property type="match status" value="1"/>
</dbReference>
<feature type="domain" description="DEP" evidence="9">
    <location>
        <begin position="517"/>
        <end position="591"/>
    </location>
</feature>
<evidence type="ECO:0000259" key="8">
    <source>
        <dbReference type="PROSITE" id="PS50106"/>
    </source>
</evidence>
<evidence type="ECO:0000256" key="1">
    <source>
        <dbReference type="ARBA" id="ARBA00004496"/>
    </source>
</evidence>
<feature type="domain" description="DIX" evidence="10">
    <location>
        <begin position="12"/>
        <end position="93"/>
    </location>
</feature>
<evidence type="ECO:0000256" key="6">
    <source>
        <dbReference type="PROSITE-ProRule" id="PRU00069"/>
    </source>
</evidence>
<dbReference type="InterPro" id="IPR029071">
    <property type="entry name" value="Ubiquitin-like_domsf"/>
</dbReference>
<dbReference type="Gene3D" id="2.30.42.10">
    <property type="match status" value="1"/>
</dbReference>
<reference evidence="11" key="1">
    <citation type="journal article" date="2011" name="Proc. Natl. Acad. Sci. U.S.A.">
        <title>Dishevelled is essential for neural connectivity and planar cell polarity in planarians.</title>
        <authorList>
            <person name="Almuedo-Castillo M."/>
            <person name="Salo E."/>
            <person name="Adell T."/>
        </authorList>
    </citation>
    <scope>NUCLEOTIDE SEQUENCE</scope>
</reference>
<dbReference type="SUPFAM" id="SSF50156">
    <property type="entry name" value="PDZ domain-like"/>
    <property type="match status" value="1"/>
</dbReference>
<dbReference type="SMART" id="SM00049">
    <property type="entry name" value="DEP"/>
    <property type="match status" value="1"/>
</dbReference>
<dbReference type="InterPro" id="IPR001478">
    <property type="entry name" value="PDZ"/>
</dbReference>
<dbReference type="InterPro" id="IPR036388">
    <property type="entry name" value="WH-like_DNA-bd_sf"/>
</dbReference>